<dbReference type="EMBL" id="NNAY01001135">
    <property type="protein sequence ID" value="OXU25021.1"/>
    <property type="molecule type" value="Genomic_DNA"/>
</dbReference>
<evidence type="ECO:0000313" key="1">
    <source>
        <dbReference type="EMBL" id="OXU25021.1"/>
    </source>
</evidence>
<comment type="caution">
    <text evidence="1">The sequence shown here is derived from an EMBL/GenBank/DDBJ whole genome shotgun (WGS) entry which is preliminary data.</text>
</comment>
<protein>
    <submittedName>
        <fullName evidence="1">Uncharacterized protein</fullName>
    </submittedName>
</protein>
<keyword evidence="2" id="KW-1185">Reference proteome</keyword>
<dbReference type="Proteomes" id="UP000215335">
    <property type="component" value="Unassembled WGS sequence"/>
</dbReference>
<sequence>MTLKKLQDLVVGTILARKYVKYFGLDQIDRSLFILADVRRSEGKLTLKYSFSPGSC</sequence>
<dbReference type="AlphaFoldDB" id="A0A232F2R2"/>
<organism evidence="1 2">
    <name type="scientific">Trichomalopsis sarcophagae</name>
    <dbReference type="NCBI Taxonomy" id="543379"/>
    <lineage>
        <taxon>Eukaryota</taxon>
        <taxon>Metazoa</taxon>
        <taxon>Ecdysozoa</taxon>
        <taxon>Arthropoda</taxon>
        <taxon>Hexapoda</taxon>
        <taxon>Insecta</taxon>
        <taxon>Pterygota</taxon>
        <taxon>Neoptera</taxon>
        <taxon>Endopterygota</taxon>
        <taxon>Hymenoptera</taxon>
        <taxon>Apocrita</taxon>
        <taxon>Proctotrupomorpha</taxon>
        <taxon>Chalcidoidea</taxon>
        <taxon>Pteromalidae</taxon>
        <taxon>Pteromalinae</taxon>
        <taxon>Trichomalopsis</taxon>
    </lineage>
</organism>
<reference evidence="1 2" key="1">
    <citation type="journal article" date="2017" name="Curr. Biol.">
        <title>The Evolution of Venom by Co-option of Single-Copy Genes.</title>
        <authorList>
            <person name="Martinson E.O."/>
            <person name="Mrinalini"/>
            <person name="Kelkar Y.D."/>
            <person name="Chang C.H."/>
            <person name="Werren J.H."/>
        </authorList>
    </citation>
    <scope>NUCLEOTIDE SEQUENCE [LARGE SCALE GENOMIC DNA]</scope>
    <source>
        <strain evidence="1 2">Alberta</strain>
        <tissue evidence="1">Whole body</tissue>
    </source>
</reference>
<proteinExistence type="predicted"/>
<gene>
    <name evidence="1" type="ORF">TSAR_000079</name>
</gene>
<name>A0A232F2R2_9HYME</name>
<accession>A0A232F2R2</accession>
<evidence type="ECO:0000313" key="2">
    <source>
        <dbReference type="Proteomes" id="UP000215335"/>
    </source>
</evidence>